<gene>
    <name evidence="1" type="ORF">L2E82_44735</name>
</gene>
<name>A0ACB8ZR93_CICIN</name>
<sequence>MAKRASQLKFFLEDAINFGYIGHHFQQGPSPSIIFNQGVWQSPSGLIYGTYSQDDIDALWALAEEPEIIDIFMTYPSYLFHIIQFHELLQFVLNHVEDRNVETILEEKYLSWVGIPTSVGLPFGSVEKVLSDELNKDCS</sequence>
<evidence type="ECO:0000313" key="2">
    <source>
        <dbReference type="Proteomes" id="UP001055811"/>
    </source>
</evidence>
<evidence type="ECO:0000313" key="1">
    <source>
        <dbReference type="EMBL" id="KAI3700118.1"/>
    </source>
</evidence>
<organism evidence="1 2">
    <name type="scientific">Cichorium intybus</name>
    <name type="common">Chicory</name>
    <dbReference type="NCBI Taxonomy" id="13427"/>
    <lineage>
        <taxon>Eukaryota</taxon>
        <taxon>Viridiplantae</taxon>
        <taxon>Streptophyta</taxon>
        <taxon>Embryophyta</taxon>
        <taxon>Tracheophyta</taxon>
        <taxon>Spermatophyta</taxon>
        <taxon>Magnoliopsida</taxon>
        <taxon>eudicotyledons</taxon>
        <taxon>Gunneridae</taxon>
        <taxon>Pentapetalae</taxon>
        <taxon>asterids</taxon>
        <taxon>campanulids</taxon>
        <taxon>Asterales</taxon>
        <taxon>Asteraceae</taxon>
        <taxon>Cichorioideae</taxon>
        <taxon>Cichorieae</taxon>
        <taxon>Cichoriinae</taxon>
        <taxon>Cichorium</taxon>
    </lineage>
</organism>
<accession>A0ACB8ZR93</accession>
<keyword evidence="2" id="KW-1185">Reference proteome</keyword>
<proteinExistence type="predicted"/>
<dbReference type="Proteomes" id="UP001055811">
    <property type="component" value="Linkage Group LG08"/>
</dbReference>
<reference evidence="1 2" key="2">
    <citation type="journal article" date="2022" name="Mol. Ecol. Resour.">
        <title>The genomes of chicory, endive, great burdock and yacon provide insights into Asteraceae paleo-polyploidization history and plant inulin production.</title>
        <authorList>
            <person name="Fan W."/>
            <person name="Wang S."/>
            <person name="Wang H."/>
            <person name="Wang A."/>
            <person name="Jiang F."/>
            <person name="Liu H."/>
            <person name="Zhao H."/>
            <person name="Xu D."/>
            <person name="Zhang Y."/>
        </authorList>
    </citation>
    <scope>NUCLEOTIDE SEQUENCE [LARGE SCALE GENOMIC DNA]</scope>
    <source>
        <strain evidence="2">cv. Punajuju</strain>
        <tissue evidence="1">Leaves</tissue>
    </source>
</reference>
<dbReference type="EMBL" id="CM042016">
    <property type="protein sequence ID" value="KAI3700118.1"/>
    <property type="molecule type" value="Genomic_DNA"/>
</dbReference>
<protein>
    <submittedName>
        <fullName evidence="1">Uncharacterized protein</fullName>
    </submittedName>
</protein>
<comment type="caution">
    <text evidence="1">The sequence shown here is derived from an EMBL/GenBank/DDBJ whole genome shotgun (WGS) entry which is preliminary data.</text>
</comment>
<reference evidence="2" key="1">
    <citation type="journal article" date="2022" name="Mol. Ecol. Resour.">
        <title>The genomes of chicory, endive, great burdock and yacon provide insights into Asteraceae palaeo-polyploidization history and plant inulin production.</title>
        <authorList>
            <person name="Fan W."/>
            <person name="Wang S."/>
            <person name="Wang H."/>
            <person name="Wang A."/>
            <person name="Jiang F."/>
            <person name="Liu H."/>
            <person name="Zhao H."/>
            <person name="Xu D."/>
            <person name="Zhang Y."/>
        </authorList>
    </citation>
    <scope>NUCLEOTIDE SEQUENCE [LARGE SCALE GENOMIC DNA]</scope>
    <source>
        <strain evidence="2">cv. Punajuju</strain>
    </source>
</reference>